<name>A0ABP9EHK0_9ACTN</name>
<accession>A0ABP9EHK0</accession>
<organism evidence="1 2">
    <name type="scientific">Kitasatospora terrestris</name>
    <dbReference type="NCBI Taxonomy" id="258051"/>
    <lineage>
        <taxon>Bacteria</taxon>
        <taxon>Bacillati</taxon>
        <taxon>Actinomycetota</taxon>
        <taxon>Actinomycetes</taxon>
        <taxon>Kitasatosporales</taxon>
        <taxon>Streptomycetaceae</taxon>
        <taxon>Kitasatospora</taxon>
    </lineage>
</organism>
<gene>
    <name evidence="1" type="ORF">GCM10023235_69430</name>
</gene>
<evidence type="ECO:0000313" key="2">
    <source>
        <dbReference type="Proteomes" id="UP001501752"/>
    </source>
</evidence>
<sequence>MLARGGAYAGLPGTSRQVIVRPGSRAARRSRIAVTACGTVSAGSSAGAGALRSAATTWTSRRVRPVRWAWWAAHSAAAALCVDPSTPTTTDWNMSSTSG</sequence>
<dbReference type="Proteomes" id="UP001501752">
    <property type="component" value="Unassembled WGS sequence"/>
</dbReference>
<keyword evidence="2" id="KW-1185">Reference proteome</keyword>
<protein>
    <submittedName>
        <fullName evidence="1">Uncharacterized protein</fullName>
    </submittedName>
</protein>
<dbReference type="EMBL" id="BAABIS010000001">
    <property type="protein sequence ID" value="GAA4879323.1"/>
    <property type="molecule type" value="Genomic_DNA"/>
</dbReference>
<reference evidence="2" key="1">
    <citation type="journal article" date="2019" name="Int. J. Syst. Evol. Microbiol.">
        <title>The Global Catalogue of Microorganisms (GCM) 10K type strain sequencing project: providing services to taxonomists for standard genome sequencing and annotation.</title>
        <authorList>
            <consortium name="The Broad Institute Genomics Platform"/>
            <consortium name="The Broad Institute Genome Sequencing Center for Infectious Disease"/>
            <person name="Wu L."/>
            <person name="Ma J."/>
        </authorList>
    </citation>
    <scope>NUCLEOTIDE SEQUENCE [LARGE SCALE GENOMIC DNA]</scope>
    <source>
        <strain evidence="2">JCM 13006</strain>
    </source>
</reference>
<comment type="caution">
    <text evidence="1">The sequence shown here is derived from an EMBL/GenBank/DDBJ whole genome shotgun (WGS) entry which is preliminary data.</text>
</comment>
<evidence type="ECO:0000313" key="1">
    <source>
        <dbReference type="EMBL" id="GAA4879323.1"/>
    </source>
</evidence>
<proteinExistence type="predicted"/>